<reference evidence="3 4" key="1">
    <citation type="submission" date="2020-08" db="EMBL/GenBank/DDBJ databases">
        <title>Genomic Encyclopedia of Type Strains, Phase IV (KMG-IV): sequencing the most valuable type-strain genomes for metagenomic binning, comparative biology and taxonomic classification.</title>
        <authorList>
            <person name="Goeker M."/>
        </authorList>
    </citation>
    <scope>NUCLEOTIDE SEQUENCE [LARGE SCALE GENOMIC DNA]</scope>
    <source>
        <strain evidence="3 4">DSM 29568</strain>
    </source>
</reference>
<feature type="domain" description="Phage head morphogenesis" evidence="1">
    <location>
        <begin position="2"/>
        <end position="62"/>
    </location>
</feature>
<accession>A0A840ER99</accession>
<comment type="caution">
    <text evidence="3">The sequence shown here is derived from an EMBL/GenBank/DDBJ whole genome shotgun (WGS) entry which is preliminary data.</text>
</comment>
<dbReference type="NCBIfam" id="TIGR01641">
    <property type="entry name" value="phageSPP1_gp7"/>
    <property type="match status" value="1"/>
</dbReference>
<evidence type="ECO:0008006" key="5">
    <source>
        <dbReference type="Google" id="ProtNLM"/>
    </source>
</evidence>
<keyword evidence="4" id="KW-1185">Reference proteome</keyword>
<gene>
    <name evidence="3" type="ORF">GGR32_000148</name>
</gene>
<dbReference type="InterPro" id="IPR006528">
    <property type="entry name" value="Phage_head_morphogenesis_dom"/>
</dbReference>
<evidence type="ECO:0000313" key="3">
    <source>
        <dbReference type="EMBL" id="MBB4117876.1"/>
    </source>
</evidence>
<organism evidence="3 4">
    <name type="scientific">Mesonia hippocampi</name>
    <dbReference type="NCBI Taxonomy" id="1628250"/>
    <lineage>
        <taxon>Bacteria</taxon>
        <taxon>Pseudomonadati</taxon>
        <taxon>Bacteroidota</taxon>
        <taxon>Flavobacteriia</taxon>
        <taxon>Flavobacteriales</taxon>
        <taxon>Flavobacteriaceae</taxon>
        <taxon>Mesonia</taxon>
    </lineage>
</organism>
<dbReference type="EMBL" id="JACIFO010000001">
    <property type="protein sequence ID" value="MBB4117876.1"/>
    <property type="molecule type" value="Genomic_DNA"/>
</dbReference>
<dbReference type="Pfam" id="PF04233">
    <property type="entry name" value="Phage_Mu_F"/>
    <property type="match status" value="1"/>
</dbReference>
<dbReference type="InterPro" id="IPR040824">
    <property type="entry name" value="LPD3"/>
</dbReference>
<dbReference type="Pfam" id="PF18798">
    <property type="entry name" value="LPD3"/>
    <property type="match status" value="1"/>
</dbReference>
<evidence type="ECO:0000313" key="4">
    <source>
        <dbReference type="Proteomes" id="UP000553034"/>
    </source>
</evidence>
<name>A0A840ER99_9FLAO</name>
<proteinExistence type="predicted"/>
<feature type="domain" description="Large polyvalent protein-associated" evidence="2">
    <location>
        <begin position="125"/>
        <end position="224"/>
    </location>
</feature>
<evidence type="ECO:0000259" key="2">
    <source>
        <dbReference type="Pfam" id="PF18798"/>
    </source>
</evidence>
<dbReference type="AlphaFoldDB" id="A0A840ER99"/>
<sequence length="234" mass="27642">MASRWQEAERTKELYPNLMYVSVNDDRTRPLHKKWHGIVLPIDHPFWDKRYPPNDWGCRCSARRTSKPVNDNGIDVDDMVDLPKQFNINVGKTGKVFNDDHPYFKVPGFDKVAQEALRSLLHYQRKKLWPEIKDTLRGKVNTVLGEVTINNKALKEALNQPHKNAYLKNNLIVDIHNLLKDSVFITSIDNFKPSPHWVKYHYLQVKEFEDMFLIVREDRKGNFFFYSIIDNMKV</sequence>
<evidence type="ECO:0000259" key="1">
    <source>
        <dbReference type="Pfam" id="PF04233"/>
    </source>
</evidence>
<dbReference type="Proteomes" id="UP000553034">
    <property type="component" value="Unassembled WGS sequence"/>
</dbReference>
<protein>
    <recommendedName>
        <fullName evidence="5">Phage head morphogenesis domain-containing protein</fullName>
    </recommendedName>
</protein>